<organism evidence="1 2">
    <name type="scientific">Senna tora</name>
    <dbReference type="NCBI Taxonomy" id="362788"/>
    <lineage>
        <taxon>Eukaryota</taxon>
        <taxon>Viridiplantae</taxon>
        <taxon>Streptophyta</taxon>
        <taxon>Embryophyta</taxon>
        <taxon>Tracheophyta</taxon>
        <taxon>Spermatophyta</taxon>
        <taxon>Magnoliopsida</taxon>
        <taxon>eudicotyledons</taxon>
        <taxon>Gunneridae</taxon>
        <taxon>Pentapetalae</taxon>
        <taxon>rosids</taxon>
        <taxon>fabids</taxon>
        <taxon>Fabales</taxon>
        <taxon>Fabaceae</taxon>
        <taxon>Caesalpinioideae</taxon>
        <taxon>Cassia clade</taxon>
        <taxon>Senna</taxon>
    </lineage>
</organism>
<evidence type="ECO:0000313" key="1">
    <source>
        <dbReference type="EMBL" id="KAF7802922.1"/>
    </source>
</evidence>
<gene>
    <name evidence="1" type="ORF">G2W53_042033</name>
</gene>
<keyword evidence="2" id="KW-1185">Reference proteome</keyword>
<accession>A0A834SKY0</accession>
<dbReference type="Proteomes" id="UP000634136">
    <property type="component" value="Unassembled WGS sequence"/>
</dbReference>
<proteinExistence type="predicted"/>
<protein>
    <submittedName>
        <fullName evidence="1">Uncharacterized protein</fullName>
    </submittedName>
</protein>
<dbReference type="EMBL" id="JAAIUW010000013">
    <property type="protein sequence ID" value="KAF7802922.1"/>
    <property type="molecule type" value="Genomic_DNA"/>
</dbReference>
<comment type="caution">
    <text evidence="1">The sequence shown here is derived from an EMBL/GenBank/DDBJ whole genome shotgun (WGS) entry which is preliminary data.</text>
</comment>
<evidence type="ECO:0000313" key="2">
    <source>
        <dbReference type="Proteomes" id="UP000634136"/>
    </source>
</evidence>
<reference evidence="1" key="1">
    <citation type="submission" date="2020-09" db="EMBL/GenBank/DDBJ databases">
        <title>Genome-Enabled Discovery of Anthraquinone Biosynthesis in Senna tora.</title>
        <authorList>
            <person name="Kang S.-H."/>
            <person name="Pandey R.P."/>
            <person name="Lee C.-M."/>
            <person name="Sim J.-S."/>
            <person name="Jeong J.-T."/>
            <person name="Choi B.-S."/>
            <person name="Jung M."/>
            <person name="Ginzburg D."/>
            <person name="Zhao K."/>
            <person name="Won S.Y."/>
            <person name="Oh T.-J."/>
            <person name="Yu Y."/>
            <person name="Kim N.-H."/>
            <person name="Lee O.R."/>
            <person name="Lee T.-H."/>
            <person name="Bashyal P."/>
            <person name="Kim T.-S."/>
            <person name="Lee W.-H."/>
            <person name="Kawkins C."/>
            <person name="Kim C.-K."/>
            <person name="Kim J.S."/>
            <person name="Ahn B.O."/>
            <person name="Rhee S.Y."/>
            <person name="Sohng J.K."/>
        </authorList>
    </citation>
    <scope>NUCLEOTIDE SEQUENCE</scope>
    <source>
        <tissue evidence="1">Leaf</tissue>
    </source>
</reference>
<name>A0A834SKY0_9FABA</name>
<sequence>MISVANLHASRDDVDSSKRPYLSWSAAWDYATSLGWRGLSVKQLYGPISDMNNLLIALSNGAEQIIVSGSIEVLRPCWAIATSGVPARFPMSKHITFNIEARRLSFSDVTIPISF</sequence>
<dbReference type="OrthoDB" id="641593at2759"/>
<dbReference type="AlphaFoldDB" id="A0A834SKY0"/>